<keyword evidence="4 12" id="KW-0479">Metal-binding</keyword>
<keyword evidence="8 12" id="KW-0350">Heme biosynthesis</keyword>
<feature type="transmembrane region" description="Helical" evidence="12">
    <location>
        <begin position="138"/>
        <end position="157"/>
    </location>
</feature>
<evidence type="ECO:0000256" key="4">
    <source>
        <dbReference type="ARBA" id="ARBA00022723"/>
    </source>
</evidence>
<dbReference type="RefSeq" id="WP_207258684.1">
    <property type="nucleotide sequence ID" value="NZ_JAFMPP010000013.1"/>
</dbReference>
<feature type="transmembrane region" description="Helical" evidence="12">
    <location>
        <begin position="108"/>
        <end position="126"/>
    </location>
</feature>
<keyword evidence="9 12" id="KW-0472">Membrane</keyword>
<comment type="cofactor">
    <cofactor evidence="1 12">
        <name>heme b</name>
        <dbReference type="ChEBI" id="CHEBI:60344"/>
    </cofactor>
</comment>
<evidence type="ECO:0000256" key="8">
    <source>
        <dbReference type="ARBA" id="ARBA00023133"/>
    </source>
</evidence>
<comment type="pathway">
    <text evidence="10 12">Porphyrin-containing compound metabolism; heme A biosynthesis; heme A from heme O: step 1/1.</text>
</comment>
<evidence type="ECO:0000256" key="9">
    <source>
        <dbReference type="ARBA" id="ARBA00023136"/>
    </source>
</evidence>
<evidence type="ECO:0000256" key="12">
    <source>
        <dbReference type="HAMAP-Rule" id="MF_01665"/>
    </source>
</evidence>
<comment type="subcellular location">
    <subcellularLocation>
        <location evidence="12">Cell membrane</location>
        <topology evidence="12">Multi-pass membrane protein</topology>
    </subcellularLocation>
    <subcellularLocation>
        <location evidence="2">Membrane</location>
        <topology evidence="2">Multi-pass membrane protein</topology>
    </subcellularLocation>
</comment>
<dbReference type="GO" id="GO:0005886">
    <property type="term" value="C:plasma membrane"/>
    <property type="evidence" value="ECO:0007669"/>
    <property type="project" value="UniProtKB-SubCell"/>
</dbReference>
<evidence type="ECO:0000256" key="1">
    <source>
        <dbReference type="ARBA" id="ARBA00001970"/>
    </source>
</evidence>
<dbReference type="Pfam" id="PF02628">
    <property type="entry name" value="COX15-CtaA"/>
    <property type="match status" value="1"/>
</dbReference>
<reference evidence="13" key="1">
    <citation type="submission" date="2021-03" db="EMBL/GenBank/DDBJ databases">
        <title>Whole genome sequence of Jiella sp. CQZ9-1.</title>
        <authorList>
            <person name="Tuo L."/>
        </authorList>
    </citation>
    <scope>NUCLEOTIDE SEQUENCE</scope>
    <source>
        <strain evidence="13">CQZ9-1</strain>
    </source>
</reference>
<sequence length="363" mass="39923">MSTLAYRLDVSPATATDRDRRAVRIWLYAVAAILVALVLVGGATRLTESGLSITEWKPIHGVIPPLSAAEWQEEFDLYKRIPQYREMNQGMTLSGFKAIYWWEWSHRLLARGVGFVFALPLAVFWLSGRLEPFLKPRLVGLLCLGGFQGAVGWWMVASGLVHRTEVSQYRLATHLTIACLIFTATLWIARGLVSRPASSAAPKGLRRLGVAVVALALFQIYLGGLVAGLRAGYIYNTWPLMEGALIPHGLLAMEPLWRNFFENYLTVQFAHRCGAYLLFTATFVQAIVTWRKAPGTRFSHGALLLFLLVCGQAAIGITTLLLVVPIDWALLHQAGGLAVLATAVVHARGLAGSYLEKTVVEPT</sequence>
<feature type="transmembrane region" description="Helical" evidence="12">
    <location>
        <begin position="169"/>
        <end position="189"/>
    </location>
</feature>
<dbReference type="GO" id="GO:0006784">
    <property type="term" value="P:heme A biosynthetic process"/>
    <property type="evidence" value="ECO:0007669"/>
    <property type="project" value="UniProtKB-UniRule"/>
</dbReference>
<feature type="binding site" description="axial binding residue" evidence="12">
    <location>
        <position position="271"/>
    </location>
    <ligand>
        <name>heme</name>
        <dbReference type="ChEBI" id="CHEBI:30413"/>
    </ligand>
    <ligandPart>
        <name>Fe</name>
        <dbReference type="ChEBI" id="CHEBI:18248"/>
    </ligandPart>
</feature>
<accession>A0A939JWQ6</accession>
<dbReference type="AlphaFoldDB" id="A0A939JWQ6"/>
<feature type="transmembrane region" description="Helical" evidence="12">
    <location>
        <begin position="25"/>
        <end position="44"/>
    </location>
</feature>
<name>A0A939JWQ6_9HYPH</name>
<evidence type="ECO:0000256" key="7">
    <source>
        <dbReference type="ARBA" id="ARBA00023004"/>
    </source>
</evidence>
<keyword evidence="14" id="KW-1185">Reference proteome</keyword>
<dbReference type="EC" id="1.17.99.9" evidence="12"/>
<comment type="caution">
    <text evidence="13">The sequence shown here is derived from an EMBL/GenBank/DDBJ whole genome shotgun (WGS) entry which is preliminary data.</text>
</comment>
<evidence type="ECO:0000256" key="11">
    <source>
        <dbReference type="ARBA" id="ARBA00048044"/>
    </source>
</evidence>
<protein>
    <recommendedName>
        <fullName evidence="12">Heme A synthase</fullName>
        <shortName evidence="12">HAS</shortName>
        <ecNumber evidence="12">1.17.99.9</ecNumber>
    </recommendedName>
    <alternativeName>
        <fullName evidence="12">Cytochrome aa3-controlling protein</fullName>
    </alternativeName>
</protein>
<feature type="transmembrane region" description="Helical" evidence="12">
    <location>
        <begin position="210"/>
        <end position="235"/>
    </location>
</feature>
<proteinExistence type="inferred from homology"/>
<evidence type="ECO:0000256" key="2">
    <source>
        <dbReference type="ARBA" id="ARBA00004141"/>
    </source>
</evidence>
<gene>
    <name evidence="12" type="primary">ctaA</name>
    <name evidence="13" type="ORF">J1C48_14395</name>
</gene>
<keyword evidence="7 12" id="KW-0408">Iron</keyword>
<organism evidence="13 14">
    <name type="scientific">Jiella flava</name>
    <dbReference type="NCBI Taxonomy" id="2816857"/>
    <lineage>
        <taxon>Bacteria</taxon>
        <taxon>Pseudomonadati</taxon>
        <taxon>Pseudomonadota</taxon>
        <taxon>Alphaproteobacteria</taxon>
        <taxon>Hyphomicrobiales</taxon>
        <taxon>Aurantimonadaceae</taxon>
        <taxon>Jiella</taxon>
    </lineage>
</organism>
<keyword evidence="12" id="KW-1003">Cell membrane</keyword>
<dbReference type="HAMAP" id="MF_01665">
    <property type="entry name" value="HemeA_synth_type2"/>
    <property type="match status" value="1"/>
</dbReference>
<comment type="function">
    <text evidence="12">Catalyzes the conversion of heme O to heme A by two successive hydroxylations of the methyl group at C8. The first hydroxylation forms heme I, the second hydroxylation results in an unstable dihydroxymethyl group, which spontaneously dehydrates, resulting in the formyl group of heme A.</text>
</comment>
<dbReference type="InterPro" id="IPR023754">
    <property type="entry name" value="HemeA_Synthase_type2"/>
</dbReference>
<evidence type="ECO:0000313" key="14">
    <source>
        <dbReference type="Proteomes" id="UP000664122"/>
    </source>
</evidence>
<dbReference type="Proteomes" id="UP000664122">
    <property type="component" value="Unassembled WGS sequence"/>
</dbReference>
<dbReference type="GO" id="GO:0120547">
    <property type="term" value="F:heme A synthase activity"/>
    <property type="evidence" value="ECO:0007669"/>
    <property type="project" value="UniProtKB-EC"/>
</dbReference>
<keyword evidence="3 12" id="KW-0812">Transmembrane</keyword>
<feature type="transmembrane region" description="Helical" evidence="12">
    <location>
        <begin position="330"/>
        <end position="347"/>
    </location>
</feature>
<evidence type="ECO:0000313" key="13">
    <source>
        <dbReference type="EMBL" id="MBO0663769.1"/>
    </source>
</evidence>
<dbReference type="PANTHER" id="PTHR23289">
    <property type="entry name" value="CYTOCHROME C OXIDASE ASSEMBLY PROTEIN COX15"/>
    <property type="match status" value="1"/>
</dbReference>
<evidence type="ECO:0000256" key="3">
    <source>
        <dbReference type="ARBA" id="ARBA00022692"/>
    </source>
</evidence>
<comment type="catalytic activity">
    <reaction evidence="11">
        <text>Fe(II)-heme o + 2 A + H2O = Fe(II)-heme a + 2 AH2</text>
        <dbReference type="Rhea" id="RHEA:63388"/>
        <dbReference type="ChEBI" id="CHEBI:13193"/>
        <dbReference type="ChEBI" id="CHEBI:15377"/>
        <dbReference type="ChEBI" id="CHEBI:17499"/>
        <dbReference type="ChEBI" id="CHEBI:60530"/>
        <dbReference type="ChEBI" id="CHEBI:61715"/>
        <dbReference type="EC" id="1.17.99.9"/>
    </reaction>
    <physiologicalReaction direction="left-to-right" evidence="11">
        <dbReference type="Rhea" id="RHEA:63389"/>
    </physiologicalReaction>
</comment>
<feature type="transmembrane region" description="Helical" evidence="12">
    <location>
        <begin position="302"/>
        <end position="324"/>
    </location>
</feature>
<dbReference type="InterPro" id="IPR003780">
    <property type="entry name" value="COX15/CtaA_fam"/>
</dbReference>
<keyword evidence="5 12" id="KW-1133">Transmembrane helix</keyword>
<comment type="similarity">
    <text evidence="12">Belongs to the COX15/CtaA family. Type 2 subfamily.</text>
</comment>
<dbReference type="EMBL" id="JAFMPP010000013">
    <property type="protein sequence ID" value="MBO0663769.1"/>
    <property type="molecule type" value="Genomic_DNA"/>
</dbReference>
<feature type="transmembrane region" description="Helical" evidence="12">
    <location>
        <begin position="269"/>
        <end position="290"/>
    </location>
</feature>
<evidence type="ECO:0000256" key="6">
    <source>
        <dbReference type="ARBA" id="ARBA00023002"/>
    </source>
</evidence>
<keyword evidence="6 12" id="KW-0560">Oxidoreductase</keyword>
<evidence type="ECO:0000256" key="10">
    <source>
        <dbReference type="ARBA" id="ARBA00044501"/>
    </source>
</evidence>
<feature type="binding site" description="axial binding residue" evidence="12">
    <location>
        <position position="332"/>
    </location>
    <ligand>
        <name>heme</name>
        <dbReference type="ChEBI" id="CHEBI:30413"/>
    </ligand>
    <ligandPart>
        <name>Fe</name>
        <dbReference type="ChEBI" id="CHEBI:18248"/>
    </ligandPart>
</feature>
<comment type="subunit">
    <text evidence="12">Interacts with CtaB.</text>
</comment>
<dbReference type="PANTHER" id="PTHR23289:SF2">
    <property type="entry name" value="CYTOCHROME C OXIDASE ASSEMBLY PROTEIN COX15 HOMOLOG"/>
    <property type="match status" value="1"/>
</dbReference>
<evidence type="ECO:0000256" key="5">
    <source>
        <dbReference type="ARBA" id="ARBA00022989"/>
    </source>
</evidence>
<dbReference type="GO" id="GO:0046872">
    <property type="term" value="F:metal ion binding"/>
    <property type="evidence" value="ECO:0007669"/>
    <property type="project" value="UniProtKB-KW"/>
</dbReference>